<feature type="transmembrane region" description="Helical" evidence="5">
    <location>
        <begin position="66"/>
        <end position="94"/>
    </location>
</feature>
<protein>
    <submittedName>
        <fullName evidence="9">G_PROTEIN_RECEP_F1_2 domain-containing protein</fullName>
    </submittedName>
</protein>
<organism evidence="9">
    <name type="scientific">Enterobius vermicularis</name>
    <name type="common">Human pinworm</name>
    <dbReference type="NCBI Taxonomy" id="51028"/>
    <lineage>
        <taxon>Eukaryota</taxon>
        <taxon>Metazoa</taxon>
        <taxon>Ecdysozoa</taxon>
        <taxon>Nematoda</taxon>
        <taxon>Chromadorea</taxon>
        <taxon>Rhabditida</taxon>
        <taxon>Spirurina</taxon>
        <taxon>Oxyuridomorpha</taxon>
        <taxon>Oxyuroidea</taxon>
        <taxon>Oxyuridae</taxon>
        <taxon>Enterobius</taxon>
    </lineage>
</organism>
<evidence type="ECO:0000256" key="4">
    <source>
        <dbReference type="ARBA" id="ARBA00023136"/>
    </source>
</evidence>
<dbReference type="PANTHER" id="PTHR46709">
    <property type="entry name" value="PROTEIN CBG23488-RELATED"/>
    <property type="match status" value="1"/>
</dbReference>
<feature type="transmembrane region" description="Helical" evidence="5">
    <location>
        <begin position="166"/>
        <end position="189"/>
    </location>
</feature>
<dbReference type="InterPro" id="IPR017452">
    <property type="entry name" value="GPCR_Rhodpsn_7TM"/>
</dbReference>
<dbReference type="PROSITE" id="PS50262">
    <property type="entry name" value="G_PROTEIN_RECEP_F1_2"/>
    <property type="match status" value="1"/>
</dbReference>
<dbReference type="InterPro" id="IPR000276">
    <property type="entry name" value="GPCR_Rhodpsn"/>
</dbReference>
<name>A0A0N4VPP3_ENTVE</name>
<dbReference type="AlphaFoldDB" id="A0A0N4VPP3"/>
<gene>
    <name evidence="7" type="ORF">EVEC_LOCUS12139</name>
</gene>
<dbReference type="GO" id="GO:0016020">
    <property type="term" value="C:membrane"/>
    <property type="evidence" value="ECO:0007669"/>
    <property type="project" value="UniProtKB-SubCell"/>
</dbReference>
<keyword evidence="8" id="KW-1185">Reference proteome</keyword>
<accession>A0A0N4VPP3</accession>
<dbReference type="PANTHER" id="PTHR46709:SF8">
    <property type="entry name" value="G-PROTEIN COUPLED RECEPTORS FAMILY 1 PROFILE DOMAIN-CONTAINING PROTEIN"/>
    <property type="match status" value="1"/>
</dbReference>
<dbReference type="Gene3D" id="1.20.1070.10">
    <property type="entry name" value="Rhodopsin 7-helix transmembrane proteins"/>
    <property type="match status" value="1"/>
</dbReference>
<feature type="transmembrane region" description="Helical" evidence="5">
    <location>
        <begin position="28"/>
        <end position="54"/>
    </location>
</feature>
<evidence type="ECO:0000256" key="2">
    <source>
        <dbReference type="ARBA" id="ARBA00022692"/>
    </source>
</evidence>
<dbReference type="WBParaSite" id="EVEC_0001297201-mRNA-1">
    <property type="protein sequence ID" value="EVEC_0001297201-mRNA-1"/>
    <property type="gene ID" value="EVEC_0001297201"/>
</dbReference>
<dbReference type="Proteomes" id="UP000274131">
    <property type="component" value="Unassembled WGS sequence"/>
</dbReference>
<reference evidence="7 8" key="2">
    <citation type="submission" date="2018-10" db="EMBL/GenBank/DDBJ databases">
        <authorList>
            <consortium name="Pathogen Informatics"/>
        </authorList>
    </citation>
    <scope>NUCLEOTIDE SEQUENCE [LARGE SCALE GENOMIC DNA]</scope>
</reference>
<dbReference type="GO" id="GO:0004930">
    <property type="term" value="F:G protein-coupled receptor activity"/>
    <property type="evidence" value="ECO:0007669"/>
    <property type="project" value="InterPro"/>
</dbReference>
<evidence type="ECO:0000313" key="9">
    <source>
        <dbReference type="WBParaSite" id="EVEC_0001297201-mRNA-1"/>
    </source>
</evidence>
<dbReference type="EMBL" id="UXUI01013545">
    <property type="protein sequence ID" value="VDD97388.1"/>
    <property type="molecule type" value="Genomic_DNA"/>
</dbReference>
<keyword evidence="4 5" id="KW-0472">Membrane</keyword>
<proteinExistence type="predicted"/>
<keyword evidence="2 5" id="KW-0812">Transmembrane</keyword>
<evidence type="ECO:0000256" key="5">
    <source>
        <dbReference type="SAM" id="Phobius"/>
    </source>
</evidence>
<evidence type="ECO:0000313" key="7">
    <source>
        <dbReference type="EMBL" id="VDD97388.1"/>
    </source>
</evidence>
<keyword evidence="3 5" id="KW-1133">Transmembrane helix</keyword>
<evidence type="ECO:0000313" key="8">
    <source>
        <dbReference type="Proteomes" id="UP000274131"/>
    </source>
</evidence>
<sequence length="220" mass="25768">FFIVENLILFYVFSTSQKLRRQNYANPVLLALFDIVVAICYIALMSVHISALMFKNVFIFNCWLEYMRIVYCIQNIASTISNFLLVVASLERYLANSAKKASKSVLIAMVKHKIYVIITICTLSFLFKATLYIETPVVYLRGCSTLKSVVPIWVQHHTVNDPLRFWTRKLCTVFIPFIVLAFCNFRIVVELRQRRREWKEMLKQFCTRRLPLLREESGTG</sequence>
<evidence type="ECO:0000256" key="3">
    <source>
        <dbReference type="ARBA" id="ARBA00022989"/>
    </source>
</evidence>
<dbReference type="Pfam" id="PF00001">
    <property type="entry name" value="7tm_1"/>
    <property type="match status" value="1"/>
</dbReference>
<reference evidence="9" key="1">
    <citation type="submission" date="2017-02" db="UniProtKB">
        <authorList>
            <consortium name="WormBaseParasite"/>
        </authorList>
    </citation>
    <scope>IDENTIFICATION</scope>
</reference>
<evidence type="ECO:0000256" key="1">
    <source>
        <dbReference type="ARBA" id="ARBA00004370"/>
    </source>
</evidence>
<feature type="domain" description="G-protein coupled receptors family 1 profile" evidence="6">
    <location>
        <begin position="5"/>
        <end position="220"/>
    </location>
</feature>
<dbReference type="OrthoDB" id="5787203at2759"/>
<evidence type="ECO:0000259" key="6">
    <source>
        <dbReference type="PROSITE" id="PS50262"/>
    </source>
</evidence>
<dbReference type="SUPFAM" id="SSF81321">
    <property type="entry name" value="Family A G protein-coupled receptor-like"/>
    <property type="match status" value="1"/>
</dbReference>
<comment type="subcellular location">
    <subcellularLocation>
        <location evidence="1">Membrane</location>
    </subcellularLocation>
</comment>
<feature type="transmembrane region" description="Helical" evidence="5">
    <location>
        <begin position="114"/>
        <end position="133"/>
    </location>
</feature>